<dbReference type="GO" id="GO:0015031">
    <property type="term" value="P:protein transport"/>
    <property type="evidence" value="ECO:0007669"/>
    <property type="project" value="UniProtKB-KW"/>
</dbReference>
<dbReference type="Proteomes" id="UP000193207">
    <property type="component" value="Unassembled WGS sequence"/>
</dbReference>
<evidence type="ECO:0000256" key="8">
    <source>
        <dbReference type="SAM" id="Phobius"/>
    </source>
</evidence>
<sequence>MQFPDPPRRKPPESIVPMINVVFLLLIFFLMTAQIAPPDPFEIDPPDSAQAGDPAEGEFTLYLGASGALAYRDARGEDAAFAALQGDKAAYCAKGGCSEDVPPPPLVLRADASVPGAALAALMPRLAQAGFSEIQLVTVPR</sequence>
<evidence type="ECO:0000256" key="1">
    <source>
        <dbReference type="ARBA" id="ARBA00004162"/>
    </source>
</evidence>
<keyword evidence="4 7" id="KW-0812">Transmembrane</keyword>
<evidence type="ECO:0000313" key="9">
    <source>
        <dbReference type="EMBL" id="SLN18501.1"/>
    </source>
</evidence>
<proteinExistence type="inferred from homology"/>
<reference evidence="9 10" key="1">
    <citation type="submission" date="2017-03" db="EMBL/GenBank/DDBJ databases">
        <authorList>
            <person name="Afonso C.L."/>
            <person name="Miller P.J."/>
            <person name="Scott M.A."/>
            <person name="Spackman E."/>
            <person name="Goraichik I."/>
            <person name="Dimitrov K.M."/>
            <person name="Suarez D.L."/>
            <person name="Swayne D.E."/>
        </authorList>
    </citation>
    <scope>NUCLEOTIDE SEQUENCE [LARGE SCALE GENOMIC DNA]</scope>
    <source>
        <strain evidence="9 10">CECT 8110</strain>
    </source>
</reference>
<comment type="subcellular location">
    <subcellularLocation>
        <location evidence="1">Cell membrane</location>
        <topology evidence="1">Single-pass membrane protein</topology>
    </subcellularLocation>
    <subcellularLocation>
        <location evidence="7">Cell membrane</location>
        <topology evidence="7">Single-pass type II membrane protein</topology>
    </subcellularLocation>
</comment>
<dbReference type="PANTHER" id="PTHR30558">
    <property type="entry name" value="EXBD MEMBRANE COMPONENT OF PMF-DRIVEN MACROMOLECULE IMPORT SYSTEM"/>
    <property type="match status" value="1"/>
</dbReference>
<evidence type="ECO:0000256" key="5">
    <source>
        <dbReference type="ARBA" id="ARBA00022989"/>
    </source>
</evidence>
<accession>A0A1X6YE35</accession>
<evidence type="ECO:0000256" key="6">
    <source>
        <dbReference type="ARBA" id="ARBA00023136"/>
    </source>
</evidence>
<dbReference type="AlphaFoldDB" id="A0A1X6YE35"/>
<dbReference type="OrthoDB" id="8479787at2"/>
<protein>
    <submittedName>
        <fullName evidence="9">Biopolymer transport protein ExbD/TolR</fullName>
    </submittedName>
</protein>
<gene>
    <name evidence="9" type="ORF">ROH8110_00572</name>
</gene>
<dbReference type="InterPro" id="IPR003400">
    <property type="entry name" value="ExbD"/>
</dbReference>
<keyword evidence="7" id="KW-0653">Protein transport</keyword>
<dbReference type="RefSeq" id="WP_085816250.1">
    <property type="nucleotide sequence ID" value="NZ_FWFU01000001.1"/>
</dbReference>
<feature type="transmembrane region" description="Helical" evidence="8">
    <location>
        <begin position="15"/>
        <end position="33"/>
    </location>
</feature>
<dbReference type="EMBL" id="FWFU01000001">
    <property type="protein sequence ID" value="SLN18501.1"/>
    <property type="molecule type" value="Genomic_DNA"/>
</dbReference>
<comment type="similarity">
    <text evidence="2 7">Belongs to the ExbD/TolR family.</text>
</comment>
<name>A0A1X6YE35_9RHOB</name>
<evidence type="ECO:0000256" key="3">
    <source>
        <dbReference type="ARBA" id="ARBA00022475"/>
    </source>
</evidence>
<keyword evidence="5 8" id="KW-1133">Transmembrane helix</keyword>
<evidence type="ECO:0000256" key="7">
    <source>
        <dbReference type="RuleBase" id="RU003879"/>
    </source>
</evidence>
<dbReference type="GO" id="GO:0022857">
    <property type="term" value="F:transmembrane transporter activity"/>
    <property type="evidence" value="ECO:0007669"/>
    <property type="project" value="InterPro"/>
</dbReference>
<evidence type="ECO:0000256" key="4">
    <source>
        <dbReference type="ARBA" id="ARBA00022692"/>
    </source>
</evidence>
<keyword evidence="7" id="KW-0813">Transport</keyword>
<keyword evidence="3" id="KW-1003">Cell membrane</keyword>
<organism evidence="9 10">
    <name type="scientific">Roseovarius halotolerans</name>
    <dbReference type="NCBI Taxonomy" id="505353"/>
    <lineage>
        <taxon>Bacteria</taxon>
        <taxon>Pseudomonadati</taxon>
        <taxon>Pseudomonadota</taxon>
        <taxon>Alphaproteobacteria</taxon>
        <taxon>Rhodobacterales</taxon>
        <taxon>Roseobacteraceae</taxon>
        <taxon>Roseovarius</taxon>
    </lineage>
</organism>
<keyword evidence="10" id="KW-1185">Reference proteome</keyword>
<dbReference type="Pfam" id="PF02472">
    <property type="entry name" value="ExbD"/>
    <property type="match status" value="1"/>
</dbReference>
<keyword evidence="6 8" id="KW-0472">Membrane</keyword>
<dbReference type="GO" id="GO:0005886">
    <property type="term" value="C:plasma membrane"/>
    <property type="evidence" value="ECO:0007669"/>
    <property type="project" value="UniProtKB-SubCell"/>
</dbReference>
<evidence type="ECO:0000313" key="10">
    <source>
        <dbReference type="Proteomes" id="UP000193207"/>
    </source>
</evidence>
<evidence type="ECO:0000256" key="2">
    <source>
        <dbReference type="ARBA" id="ARBA00005811"/>
    </source>
</evidence>